<comment type="caution">
    <text evidence="2">The sequence shown here is derived from an EMBL/GenBank/DDBJ whole genome shotgun (WGS) entry which is preliminary data.</text>
</comment>
<keyword evidence="3" id="KW-1185">Reference proteome</keyword>
<feature type="chain" id="PRO_5045199413" evidence="1">
    <location>
        <begin position="20"/>
        <end position="243"/>
    </location>
</feature>
<protein>
    <submittedName>
        <fullName evidence="2">Uncharacterized protein</fullName>
    </submittedName>
</protein>
<evidence type="ECO:0000313" key="2">
    <source>
        <dbReference type="EMBL" id="KAH7064708.1"/>
    </source>
</evidence>
<dbReference type="Proteomes" id="UP000774617">
    <property type="component" value="Unassembled WGS sequence"/>
</dbReference>
<dbReference type="EMBL" id="JAGTJR010000001">
    <property type="protein sequence ID" value="KAH7064708.1"/>
    <property type="molecule type" value="Genomic_DNA"/>
</dbReference>
<gene>
    <name evidence="2" type="ORF">B0J12DRAFT_693132</name>
</gene>
<evidence type="ECO:0000256" key="1">
    <source>
        <dbReference type="SAM" id="SignalP"/>
    </source>
</evidence>
<proteinExistence type="predicted"/>
<evidence type="ECO:0000313" key="3">
    <source>
        <dbReference type="Proteomes" id="UP000774617"/>
    </source>
</evidence>
<accession>A0ABQ8GUE7</accession>
<organism evidence="2 3">
    <name type="scientific">Macrophomina phaseolina</name>
    <dbReference type="NCBI Taxonomy" id="35725"/>
    <lineage>
        <taxon>Eukaryota</taxon>
        <taxon>Fungi</taxon>
        <taxon>Dikarya</taxon>
        <taxon>Ascomycota</taxon>
        <taxon>Pezizomycotina</taxon>
        <taxon>Dothideomycetes</taxon>
        <taxon>Dothideomycetes incertae sedis</taxon>
        <taxon>Botryosphaeriales</taxon>
        <taxon>Botryosphaeriaceae</taxon>
        <taxon>Macrophomina</taxon>
    </lineage>
</organism>
<feature type="signal peptide" evidence="1">
    <location>
        <begin position="1"/>
        <end position="19"/>
    </location>
</feature>
<sequence length="243" mass="26264">MQFSKLCLTFGLAIAATLASGMAAAPASQAHAIVMAGNVKDIPVGRDGNSCDADTVRTCQTPGFTHHHLHTPMHISFDEQKADTTPTDGKIKASRAASRRLETLCSDEVKLAEVAIPSCVLLSLRAKARSGKPPAHISLHPITDMGKHSVMRFIKFSLVLATVSLTASMAIPPLLKADVDLPVHPRNHTCDKNTNEINAWFDCINLCARLHGRASDDCKKTFCLKLWDDGLSALYTDCICECD</sequence>
<name>A0ABQ8GUE7_9PEZI</name>
<reference evidence="2 3" key="1">
    <citation type="journal article" date="2021" name="Nat. Commun.">
        <title>Genetic determinants of endophytism in the Arabidopsis root mycobiome.</title>
        <authorList>
            <person name="Mesny F."/>
            <person name="Miyauchi S."/>
            <person name="Thiergart T."/>
            <person name="Pickel B."/>
            <person name="Atanasova L."/>
            <person name="Karlsson M."/>
            <person name="Huettel B."/>
            <person name="Barry K.W."/>
            <person name="Haridas S."/>
            <person name="Chen C."/>
            <person name="Bauer D."/>
            <person name="Andreopoulos W."/>
            <person name="Pangilinan J."/>
            <person name="LaButti K."/>
            <person name="Riley R."/>
            <person name="Lipzen A."/>
            <person name="Clum A."/>
            <person name="Drula E."/>
            <person name="Henrissat B."/>
            <person name="Kohler A."/>
            <person name="Grigoriev I.V."/>
            <person name="Martin F.M."/>
            <person name="Hacquard S."/>
        </authorList>
    </citation>
    <scope>NUCLEOTIDE SEQUENCE [LARGE SCALE GENOMIC DNA]</scope>
    <source>
        <strain evidence="2 3">MPI-SDFR-AT-0080</strain>
    </source>
</reference>
<keyword evidence="1" id="KW-0732">Signal</keyword>